<evidence type="ECO:0000313" key="3">
    <source>
        <dbReference type="Proteomes" id="UP000823633"/>
    </source>
</evidence>
<dbReference type="Proteomes" id="UP000823633">
    <property type="component" value="Unassembled WGS sequence"/>
</dbReference>
<dbReference type="AlphaFoldDB" id="A0A9D9H7J4"/>
<gene>
    <name evidence="2" type="ORF">IAC42_09730</name>
</gene>
<sequence>MHKLIRSILCLVLVLSACTVLCAASLSDSGIGESLEDAQEQAMANLARQISVSVESVITTHSYDDGEEGHDSLYEQTSTQSTSFTFFGLRTSQPERLSDGSWRVTVTLPESSVDLYIDELGRLGDDIDSTLVRLGQLRNYMDISDEDYENLIDMLEMHNAYRHVVMALDGTMLAATDDPAVSLSQVRQLKSAKDSEERNRIAEDLGYYKALDKYDFLTASQQRAMAEAEASLDESIALRQQIAREQIRRVGDSIALAQQTYGTSSRIDYAELYEELNVEDSMSVSDAVNRIESNKRALSTVRGMLTDYLEDVYDDMEAEASAYISSEVDAPYPEIFIGADGRPLEEEVERRKANAQHYVDEEIVPSYIELYQDQMELYIEAMVDLAGEIIEDIEEMNEAEFTYNSHRGDELSVRIDRYDNTSHAFKGEVLMNIGVARLFIPLEITYEAWTGKDVPDPSSPEYDEYAYEVSSILDVLRDDSSTIMMEVDFHLEPYADSSSYGLVMTHWSITRLDNGERIINKKIKDGRMDDIEVAEEGSDGIIVGIDSEKASEMLTLAGGDETIARLMEKDGLGERIAAYSLGGYSGTYFSHGRQDGQRNLYNEMELNNLWGMTFGISFAGQWHDATLNADIGMVMPLNVGIFDEVHLNWVGQSFGLAFAAGAEASWITVGVKDEYKEKVQPLGFNMDLRARVGLGGTYTFGERYVSLMAYGTGAYTFGTGSINCGAELSLAYGSVSEGFGGGLGLTGRYDFYRVDDYDGSPWSFSIYLSTYMPS</sequence>
<dbReference type="Gene3D" id="3.10.28.20">
    <property type="entry name" value="Acetamidase/Formamidase-like domains"/>
    <property type="match status" value="1"/>
</dbReference>
<evidence type="ECO:0000256" key="1">
    <source>
        <dbReference type="SAM" id="SignalP"/>
    </source>
</evidence>
<dbReference type="PROSITE" id="PS51257">
    <property type="entry name" value="PROKAR_LIPOPROTEIN"/>
    <property type="match status" value="1"/>
</dbReference>
<protein>
    <submittedName>
        <fullName evidence="2">Uncharacterized protein</fullName>
    </submittedName>
</protein>
<feature type="chain" id="PRO_5039403910" evidence="1">
    <location>
        <begin position="24"/>
        <end position="774"/>
    </location>
</feature>
<name>A0A9D9H7J4_9SPIR</name>
<comment type="caution">
    <text evidence="2">The sequence shown here is derived from an EMBL/GenBank/DDBJ whole genome shotgun (WGS) entry which is preliminary data.</text>
</comment>
<dbReference type="EMBL" id="JADIMU010000066">
    <property type="protein sequence ID" value="MBO8444015.1"/>
    <property type="molecule type" value="Genomic_DNA"/>
</dbReference>
<feature type="signal peptide" evidence="1">
    <location>
        <begin position="1"/>
        <end position="23"/>
    </location>
</feature>
<reference evidence="2" key="1">
    <citation type="submission" date="2020-10" db="EMBL/GenBank/DDBJ databases">
        <authorList>
            <person name="Gilroy R."/>
        </authorList>
    </citation>
    <scope>NUCLEOTIDE SEQUENCE</scope>
    <source>
        <strain evidence="2">11167</strain>
    </source>
</reference>
<keyword evidence="1" id="KW-0732">Signal</keyword>
<reference evidence="2" key="2">
    <citation type="journal article" date="2021" name="PeerJ">
        <title>Extensive microbial diversity within the chicken gut microbiome revealed by metagenomics and culture.</title>
        <authorList>
            <person name="Gilroy R."/>
            <person name="Ravi A."/>
            <person name="Getino M."/>
            <person name="Pursley I."/>
            <person name="Horton D.L."/>
            <person name="Alikhan N.F."/>
            <person name="Baker D."/>
            <person name="Gharbi K."/>
            <person name="Hall N."/>
            <person name="Watson M."/>
            <person name="Adriaenssens E.M."/>
            <person name="Foster-Nyarko E."/>
            <person name="Jarju S."/>
            <person name="Secka A."/>
            <person name="Antonio M."/>
            <person name="Oren A."/>
            <person name="Chaudhuri R.R."/>
            <person name="La Ragione R."/>
            <person name="Hildebrand F."/>
            <person name="Pallen M.J."/>
        </authorList>
    </citation>
    <scope>NUCLEOTIDE SEQUENCE</scope>
    <source>
        <strain evidence="2">11167</strain>
    </source>
</reference>
<proteinExistence type="predicted"/>
<accession>A0A9D9H7J4</accession>
<evidence type="ECO:0000313" key="2">
    <source>
        <dbReference type="EMBL" id="MBO8444015.1"/>
    </source>
</evidence>
<organism evidence="2 3">
    <name type="scientific">Candidatus Aphodenecus pullistercoris</name>
    <dbReference type="NCBI Taxonomy" id="2840669"/>
    <lineage>
        <taxon>Bacteria</taxon>
        <taxon>Pseudomonadati</taxon>
        <taxon>Spirochaetota</taxon>
        <taxon>Spirochaetia</taxon>
        <taxon>Spirochaetales</taxon>
        <taxon>Candidatus Aphodenecus</taxon>
    </lineage>
</organism>